<dbReference type="EMBL" id="JBJQOH010000007">
    <property type="protein sequence ID" value="KAL3678970.1"/>
    <property type="molecule type" value="Genomic_DNA"/>
</dbReference>
<dbReference type="Gene3D" id="3.60.10.10">
    <property type="entry name" value="Endonuclease/exonuclease/phosphatase"/>
    <property type="match status" value="1"/>
</dbReference>
<reference evidence="2 3" key="1">
    <citation type="submission" date="2024-09" db="EMBL/GenBank/DDBJ databases">
        <title>Chromosome-scale assembly of Riccia sorocarpa.</title>
        <authorList>
            <person name="Paukszto L."/>
        </authorList>
    </citation>
    <scope>NUCLEOTIDE SEQUENCE [LARGE SCALE GENOMIC DNA]</scope>
    <source>
        <strain evidence="2">LP-2024</strain>
        <tissue evidence="2">Aerial parts of the thallus</tissue>
    </source>
</reference>
<protein>
    <recommendedName>
        <fullName evidence="1">Reverse transcriptase zinc-binding domain-containing protein</fullName>
    </recommendedName>
</protein>
<sequence length="433" mass="49748">MPRRMFIVDYKRSGRGDAVLMIKKNVIVVTSRTSGKGYGAWARIRTSKGIVGFISVHAPRKRRKRVVVWSLVKNMIGDGMWVVLGDFNMVERTCSPKTSLIAWERVTQNRKDGGLGWCKFKEKAGALQLEGGTEDGGVDTRERCVAKSPLTYSMYNAYVWGSVSQARTRNKAVGILRKAGITSTGGGIAEGLWIRRLHTEGYFPEEEILMDIRRIEDWVKDHAVGPGMLSESEGWQWKTGVEEFRWRNETKTWIKKMRKGKTFDADLDRRWGLQRVEGVWAERWKRLWEANVLYRKKIWAWKILQRGMFTSSRAAETGVHAGRCGLCPSALETIDHVLWQCGHSERRRQGLRRIGVIQGNCDSLMEWIDQALRLGKRDPSYLNITIRFWRRYGRSETAASSEAPQTRLSIRQLLENTLLEIENFPTPRSGEHT</sequence>
<name>A0ABD3GLQ3_9MARC</name>
<dbReference type="InterPro" id="IPR036691">
    <property type="entry name" value="Endo/exonu/phosph_ase_sf"/>
</dbReference>
<evidence type="ECO:0000313" key="2">
    <source>
        <dbReference type="EMBL" id="KAL3678970.1"/>
    </source>
</evidence>
<dbReference type="AlphaFoldDB" id="A0ABD3GLQ3"/>
<evidence type="ECO:0000313" key="3">
    <source>
        <dbReference type="Proteomes" id="UP001633002"/>
    </source>
</evidence>
<evidence type="ECO:0000259" key="1">
    <source>
        <dbReference type="Pfam" id="PF13966"/>
    </source>
</evidence>
<dbReference type="Proteomes" id="UP001633002">
    <property type="component" value="Unassembled WGS sequence"/>
</dbReference>
<dbReference type="Pfam" id="PF13966">
    <property type="entry name" value="zf-RVT"/>
    <property type="match status" value="1"/>
</dbReference>
<gene>
    <name evidence="2" type="ORF">R1sor_021926</name>
</gene>
<accession>A0ABD3GLQ3</accession>
<keyword evidence="3" id="KW-1185">Reference proteome</keyword>
<organism evidence="2 3">
    <name type="scientific">Riccia sorocarpa</name>
    <dbReference type="NCBI Taxonomy" id="122646"/>
    <lineage>
        <taxon>Eukaryota</taxon>
        <taxon>Viridiplantae</taxon>
        <taxon>Streptophyta</taxon>
        <taxon>Embryophyta</taxon>
        <taxon>Marchantiophyta</taxon>
        <taxon>Marchantiopsida</taxon>
        <taxon>Marchantiidae</taxon>
        <taxon>Marchantiales</taxon>
        <taxon>Ricciaceae</taxon>
        <taxon>Riccia</taxon>
    </lineage>
</organism>
<comment type="caution">
    <text evidence="2">The sequence shown here is derived from an EMBL/GenBank/DDBJ whole genome shotgun (WGS) entry which is preliminary data.</text>
</comment>
<dbReference type="InterPro" id="IPR026960">
    <property type="entry name" value="RVT-Znf"/>
</dbReference>
<dbReference type="SUPFAM" id="SSF56219">
    <property type="entry name" value="DNase I-like"/>
    <property type="match status" value="1"/>
</dbReference>
<proteinExistence type="predicted"/>
<feature type="domain" description="Reverse transcriptase zinc-binding" evidence="1">
    <location>
        <begin position="274"/>
        <end position="344"/>
    </location>
</feature>